<keyword evidence="2" id="KW-1185">Reference proteome</keyword>
<dbReference type="EMBL" id="RSEJ01000006">
    <property type="protein sequence ID" value="NBI52560.1"/>
    <property type="molecule type" value="Genomic_DNA"/>
</dbReference>
<protein>
    <recommendedName>
        <fullName evidence="3">NAD(P)-binding domain-containing protein</fullName>
    </recommendedName>
</protein>
<organism evidence="1 2">
    <name type="scientific">Photobacterium alginatilyticum</name>
    <dbReference type="NCBI Taxonomy" id="1775171"/>
    <lineage>
        <taxon>Bacteria</taxon>
        <taxon>Pseudomonadati</taxon>
        <taxon>Pseudomonadota</taxon>
        <taxon>Gammaproteobacteria</taxon>
        <taxon>Vibrionales</taxon>
        <taxon>Vibrionaceae</taxon>
        <taxon>Photobacterium</taxon>
    </lineage>
</organism>
<dbReference type="Proteomes" id="UP000738517">
    <property type="component" value="Unassembled WGS sequence"/>
</dbReference>
<proteinExistence type="predicted"/>
<comment type="caution">
    <text evidence="1">The sequence shown here is derived from an EMBL/GenBank/DDBJ whole genome shotgun (WGS) entry which is preliminary data.</text>
</comment>
<evidence type="ECO:0000313" key="2">
    <source>
        <dbReference type="Proteomes" id="UP000738517"/>
    </source>
</evidence>
<gene>
    <name evidence="1" type="ORF">EIZ48_08230</name>
</gene>
<evidence type="ECO:0000313" key="1">
    <source>
        <dbReference type="EMBL" id="NBI52560.1"/>
    </source>
</evidence>
<name>A0ABW9YFN6_9GAMM</name>
<dbReference type="RefSeq" id="WP_160650013.1">
    <property type="nucleotide sequence ID" value="NZ_RSEJ01000006.1"/>
</dbReference>
<dbReference type="Gene3D" id="3.40.50.720">
    <property type="entry name" value="NAD(P)-binding Rossmann-like Domain"/>
    <property type="match status" value="1"/>
</dbReference>
<evidence type="ECO:0008006" key="3">
    <source>
        <dbReference type="Google" id="ProtNLM"/>
    </source>
</evidence>
<dbReference type="SUPFAM" id="SSF51735">
    <property type="entry name" value="NAD(P)-binding Rossmann-fold domains"/>
    <property type="match status" value="1"/>
</dbReference>
<sequence length="311" mass="35446">MRKALVFGACQEMGNNLCRTLINNDWDVIGIIRDDSAHVPILSQLTLAEMNSDDLDFLYQVAKDVDTVFVHLPESAAARKELIFSIEHIISLSEQLKLRLVITTNKYDVQQPWFPSLAVWRKNKPITVRLPKRLKNRLRQASFNGAKVLVICCGHSLSCALHHGYLGMLIKETQQKVIIQSPSNQRLCHYWTFLPDLADNIAHLLSHEQCEQPDLNIVYYPGHKASINDIARCLALSSGKPVSIIQLSWTILEFIAFFSPLFRRFLKTRELWQHGGKPPAYSIPLHAPSSFIHTPLELALQRSWRSVSNYA</sequence>
<accession>A0ABW9YFN6</accession>
<reference evidence="1 2" key="1">
    <citation type="journal article" date="2017" name="Int. J. Syst. Evol. Microbiol.">
        <title>Photobacterium alginatilyticum sp. nov., a marine bacterium isolated from bottom seawater.</title>
        <authorList>
            <person name="Wang X."/>
            <person name="Wang Y."/>
            <person name="Yang X."/>
            <person name="Sun H."/>
            <person name="Li B."/>
            <person name="Zhang X.H."/>
        </authorList>
    </citation>
    <scope>NUCLEOTIDE SEQUENCE [LARGE SCALE GENOMIC DNA]</scope>
    <source>
        <strain evidence="1 2">P03D4</strain>
    </source>
</reference>
<dbReference type="InterPro" id="IPR036291">
    <property type="entry name" value="NAD(P)-bd_dom_sf"/>
</dbReference>